<dbReference type="Pfam" id="PF24788">
    <property type="entry name" value="AtPDCT1_2"/>
    <property type="match status" value="1"/>
</dbReference>
<accession>A0A2I0VP42</accession>
<dbReference type="InterPro" id="IPR056361">
    <property type="entry name" value="AtPDCT1_2_TM_dom"/>
</dbReference>
<evidence type="ECO:0000256" key="1">
    <source>
        <dbReference type="SAM" id="Phobius"/>
    </source>
</evidence>
<feature type="transmembrane region" description="Helical" evidence="1">
    <location>
        <begin position="192"/>
        <end position="210"/>
    </location>
</feature>
<feature type="domain" description="AtPDCT1/2 transmembrane" evidence="2">
    <location>
        <begin position="141"/>
        <end position="299"/>
    </location>
</feature>
<feature type="transmembrane region" description="Helical" evidence="1">
    <location>
        <begin position="164"/>
        <end position="185"/>
    </location>
</feature>
<proteinExistence type="predicted"/>
<dbReference type="GO" id="GO:0004142">
    <property type="term" value="F:diacylglycerol cholinephosphotransferase activity"/>
    <property type="evidence" value="ECO:0007669"/>
    <property type="project" value="TreeGrafter"/>
</dbReference>
<feature type="transmembrane region" description="Helical" evidence="1">
    <location>
        <begin position="113"/>
        <end position="131"/>
    </location>
</feature>
<keyword evidence="1" id="KW-0472">Membrane</keyword>
<evidence type="ECO:0000313" key="4">
    <source>
        <dbReference type="Proteomes" id="UP000233837"/>
    </source>
</evidence>
<keyword evidence="4" id="KW-1185">Reference proteome</keyword>
<dbReference type="EMBL" id="KZ503378">
    <property type="protein sequence ID" value="PKU65178.1"/>
    <property type="molecule type" value="Genomic_DNA"/>
</dbReference>
<dbReference type="Proteomes" id="UP000233837">
    <property type="component" value="Unassembled WGS sequence"/>
</dbReference>
<reference evidence="3 4" key="2">
    <citation type="journal article" date="2017" name="Nature">
        <title>The Apostasia genome and the evolution of orchids.</title>
        <authorList>
            <person name="Zhang G.Q."/>
            <person name="Liu K.W."/>
            <person name="Li Z."/>
            <person name="Lohaus R."/>
            <person name="Hsiao Y.Y."/>
            <person name="Niu S.C."/>
            <person name="Wang J.Y."/>
            <person name="Lin Y.C."/>
            <person name="Xu Q."/>
            <person name="Chen L.J."/>
            <person name="Yoshida K."/>
            <person name="Fujiwara S."/>
            <person name="Wang Z.W."/>
            <person name="Zhang Y.Q."/>
            <person name="Mitsuda N."/>
            <person name="Wang M."/>
            <person name="Liu G.H."/>
            <person name="Pecoraro L."/>
            <person name="Huang H.X."/>
            <person name="Xiao X.J."/>
            <person name="Lin M."/>
            <person name="Wu X.Y."/>
            <person name="Wu W.L."/>
            <person name="Chen Y.Y."/>
            <person name="Chang S.B."/>
            <person name="Sakamoto S."/>
            <person name="Ohme-Takagi M."/>
            <person name="Yagi M."/>
            <person name="Zeng S.J."/>
            <person name="Shen C.Y."/>
            <person name="Yeh C.M."/>
            <person name="Luo Y.B."/>
            <person name="Tsai W.C."/>
            <person name="Van de Peer Y."/>
            <person name="Liu Z.J."/>
        </authorList>
    </citation>
    <scope>NUCLEOTIDE SEQUENCE [LARGE SCALE GENOMIC DNA]</scope>
    <source>
        <tissue evidence="3">The whole plant</tissue>
    </source>
</reference>
<keyword evidence="1" id="KW-0812">Transmembrane</keyword>
<name>A0A2I0VP42_9ASPA</name>
<gene>
    <name evidence="3" type="ORF">MA16_Dca004795</name>
</gene>
<keyword evidence="1" id="KW-1133">Transmembrane helix</keyword>
<dbReference type="PANTHER" id="PTHR34674:SF1">
    <property type="entry name" value="PHOSPHATIDYLCHOLINE:DIACYLGLYCEROL CHOLINEPHOSPHOTRANSFERASE 1-RELATED"/>
    <property type="match status" value="1"/>
</dbReference>
<dbReference type="AlphaFoldDB" id="A0A2I0VP42"/>
<dbReference type="InterPro" id="IPR055311">
    <property type="entry name" value="PDCT1/2-like"/>
</dbReference>
<reference evidence="3 4" key="1">
    <citation type="journal article" date="2016" name="Sci. Rep.">
        <title>The Dendrobium catenatum Lindl. genome sequence provides insights into polysaccharide synthase, floral development and adaptive evolution.</title>
        <authorList>
            <person name="Zhang G.Q."/>
            <person name="Xu Q."/>
            <person name="Bian C."/>
            <person name="Tsai W.C."/>
            <person name="Yeh C.M."/>
            <person name="Liu K.W."/>
            <person name="Yoshida K."/>
            <person name="Zhang L.S."/>
            <person name="Chang S.B."/>
            <person name="Chen F."/>
            <person name="Shi Y."/>
            <person name="Su Y.Y."/>
            <person name="Zhang Y.Q."/>
            <person name="Chen L.J."/>
            <person name="Yin Y."/>
            <person name="Lin M."/>
            <person name="Huang H."/>
            <person name="Deng H."/>
            <person name="Wang Z.W."/>
            <person name="Zhu S.L."/>
            <person name="Zhao X."/>
            <person name="Deng C."/>
            <person name="Niu S.C."/>
            <person name="Huang J."/>
            <person name="Wang M."/>
            <person name="Liu G.H."/>
            <person name="Yang H.J."/>
            <person name="Xiao X.J."/>
            <person name="Hsiao Y.Y."/>
            <person name="Wu W.L."/>
            <person name="Chen Y.Y."/>
            <person name="Mitsuda N."/>
            <person name="Ohme-Takagi M."/>
            <person name="Luo Y.B."/>
            <person name="Van de Peer Y."/>
            <person name="Liu Z.J."/>
        </authorList>
    </citation>
    <scope>NUCLEOTIDE SEQUENCE [LARGE SCALE GENOMIC DNA]</scope>
    <source>
        <tissue evidence="3">The whole plant</tissue>
    </source>
</reference>
<feature type="transmembrane region" description="Helical" evidence="1">
    <location>
        <begin position="230"/>
        <end position="248"/>
    </location>
</feature>
<evidence type="ECO:0000313" key="3">
    <source>
        <dbReference type="EMBL" id="PKU65178.1"/>
    </source>
</evidence>
<sequence length="325" mass="36194">MQRQRRRKSWIRSQEVTASDIIKKLNTICDPEERTEEEEESAFLIRAMLALQPDLQYPSIFYQSLNLLSAYKMSRKISTAAKSPAAIKTPEHLKGIKGFSAKEMAGLLSNHPLPCFLALSLLFFMGVEYTLRMVPSSSPPLDIGFLLTERFHGFLAVRPELNSFLAALNTVFVGMQVVYIVWALMVEGRPRATIAALFMFTCRGVMGYATQLPLPQGFLGSGVDFPVGNVSFFLFFSGHAGGAVIASLDMRRMRRRRLAMAFDVLNCLQALRLLVTRGHYTIDLAAGIGAGFACDVLSGMYEERNSKPSGRSDDEVYRPCSCKCM</sequence>
<evidence type="ECO:0000259" key="2">
    <source>
        <dbReference type="Pfam" id="PF24788"/>
    </source>
</evidence>
<protein>
    <recommendedName>
        <fullName evidence="2">AtPDCT1/2 transmembrane domain-containing protein</fullName>
    </recommendedName>
</protein>
<dbReference type="PANTHER" id="PTHR34674">
    <property type="entry name" value="PHOSPHATIDYLCHOLINE:DIACYLGLYCEROL CHOLINEPHOSPHOTRANSFERASE 1-RELATED"/>
    <property type="match status" value="1"/>
</dbReference>
<organism evidence="3 4">
    <name type="scientific">Dendrobium catenatum</name>
    <dbReference type="NCBI Taxonomy" id="906689"/>
    <lineage>
        <taxon>Eukaryota</taxon>
        <taxon>Viridiplantae</taxon>
        <taxon>Streptophyta</taxon>
        <taxon>Embryophyta</taxon>
        <taxon>Tracheophyta</taxon>
        <taxon>Spermatophyta</taxon>
        <taxon>Magnoliopsida</taxon>
        <taxon>Liliopsida</taxon>
        <taxon>Asparagales</taxon>
        <taxon>Orchidaceae</taxon>
        <taxon>Epidendroideae</taxon>
        <taxon>Malaxideae</taxon>
        <taxon>Dendrobiinae</taxon>
        <taxon>Dendrobium</taxon>
    </lineage>
</organism>